<keyword evidence="1" id="KW-0812">Transmembrane</keyword>
<sequence length="51" mass="6184">MMHIIQYSFDIQFLPSYFETEGVFSLKFVYCIHYLIPCDLVCIYCLLFMML</sequence>
<proteinExistence type="predicted"/>
<dbReference type="HOGENOM" id="CLU_3106757_0_0_1"/>
<evidence type="ECO:0000313" key="3">
    <source>
        <dbReference type="Proteomes" id="UP000054477"/>
    </source>
</evidence>
<keyword evidence="1" id="KW-0472">Membrane</keyword>
<evidence type="ECO:0000313" key="2">
    <source>
        <dbReference type="EMBL" id="KIK03647.1"/>
    </source>
</evidence>
<keyword evidence="1" id="KW-1133">Transmembrane helix</keyword>
<reference evidence="2 3" key="1">
    <citation type="submission" date="2014-04" db="EMBL/GenBank/DDBJ databases">
        <authorList>
            <consortium name="DOE Joint Genome Institute"/>
            <person name="Kuo A."/>
            <person name="Kohler A."/>
            <person name="Nagy L.G."/>
            <person name="Floudas D."/>
            <person name="Copeland A."/>
            <person name="Barry K.W."/>
            <person name="Cichocki N."/>
            <person name="Veneault-Fourrey C."/>
            <person name="LaButti K."/>
            <person name="Lindquist E.A."/>
            <person name="Lipzen A."/>
            <person name="Lundell T."/>
            <person name="Morin E."/>
            <person name="Murat C."/>
            <person name="Sun H."/>
            <person name="Tunlid A."/>
            <person name="Henrissat B."/>
            <person name="Grigoriev I.V."/>
            <person name="Hibbett D.S."/>
            <person name="Martin F."/>
            <person name="Nordberg H.P."/>
            <person name="Cantor M.N."/>
            <person name="Hua S.X."/>
        </authorList>
    </citation>
    <scope>NUCLEOTIDE SEQUENCE [LARGE SCALE GENOMIC DNA]</scope>
    <source>
        <strain evidence="2 3">LaAM-08-1</strain>
    </source>
</reference>
<evidence type="ECO:0000256" key="1">
    <source>
        <dbReference type="SAM" id="Phobius"/>
    </source>
</evidence>
<name>A0A0C9Y0V9_9AGAR</name>
<reference evidence="3" key="2">
    <citation type="submission" date="2015-01" db="EMBL/GenBank/DDBJ databases">
        <title>Evolutionary Origins and Diversification of the Mycorrhizal Mutualists.</title>
        <authorList>
            <consortium name="DOE Joint Genome Institute"/>
            <consortium name="Mycorrhizal Genomics Consortium"/>
            <person name="Kohler A."/>
            <person name="Kuo A."/>
            <person name="Nagy L.G."/>
            <person name="Floudas D."/>
            <person name="Copeland A."/>
            <person name="Barry K.W."/>
            <person name="Cichocki N."/>
            <person name="Veneault-Fourrey C."/>
            <person name="LaButti K."/>
            <person name="Lindquist E.A."/>
            <person name="Lipzen A."/>
            <person name="Lundell T."/>
            <person name="Morin E."/>
            <person name="Murat C."/>
            <person name="Riley R."/>
            <person name="Ohm R."/>
            <person name="Sun H."/>
            <person name="Tunlid A."/>
            <person name="Henrissat B."/>
            <person name="Grigoriev I.V."/>
            <person name="Hibbett D.S."/>
            <person name="Martin F."/>
        </authorList>
    </citation>
    <scope>NUCLEOTIDE SEQUENCE [LARGE SCALE GENOMIC DNA]</scope>
    <source>
        <strain evidence="3">LaAM-08-1</strain>
    </source>
</reference>
<dbReference type="AlphaFoldDB" id="A0A0C9Y0V9"/>
<accession>A0A0C9Y0V9</accession>
<organism evidence="2 3">
    <name type="scientific">Laccaria amethystina LaAM-08-1</name>
    <dbReference type="NCBI Taxonomy" id="1095629"/>
    <lineage>
        <taxon>Eukaryota</taxon>
        <taxon>Fungi</taxon>
        <taxon>Dikarya</taxon>
        <taxon>Basidiomycota</taxon>
        <taxon>Agaricomycotina</taxon>
        <taxon>Agaricomycetes</taxon>
        <taxon>Agaricomycetidae</taxon>
        <taxon>Agaricales</taxon>
        <taxon>Agaricineae</taxon>
        <taxon>Hydnangiaceae</taxon>
        <taxon>Laccaria</taxon>
    </lineage>
</organism>
<dbReference type="EMBL" id="KN838578">
    <property type="protein sequence ID" value="KIK03647.1"/>
    <property type="molecule type" value="Genomic_DNA"/>
</dbReference>
<feature type="transmembrane region" description="Helical" evidence="1">
    <location>
        <begin position="27"/>
        <end position="49"/>
    </location>
</feature>
<dbReference type="Proteomes" id="UP000054477">
    <property type="component" value="Unassembled WGS sequence"/>
</dbReference>
<keyword evidence="3" id="KW-1185">Reference proteome</keyword>
<gene>
    <name evidence="2" type="ORF">K443DRAFT_470125</name>
</gene>
<protein>
    <submittedName>
        <fullName evidence="2">Uncharacterized protein</fullName>
    </submittedName>
</protein>